<dbReference type="EMBL" id="LHPG02000027">
    <property type="protein sequence ID" value="PRW05940.1"/>
    <property type="molecule type" value="Genomic_DNA"/>
</dbReference>
<evidence type="ECO:0000256" key="7">
    <source>
        <dbReference type="SAM" id="Phobius"/>
    </source>
</evidence>
<reference evidence="8 9" key="1">
    <citation type="journal article" date="2018" name="Plant J.">
        <title>Genome sequences of Chlorella sorokiniana UTEX 1602 and Micractinium conductrix SAG 241.80: implications to maltose excretion by a green alga.</title>
        <authorList>
            <person name="Arriola M.B."/>
            <person name="Velmurugan N."/>
            <person name="Zhang Y."/>
            <person name="Plunkett M.H."/>
            <person name="Hondzo H."/>
            <person name="Barney B.M."/>
        </authorList>
    </citation>
    <scope>NUCLEOTIDE SEQUENCE [LARGE SCALE GENOMIC DNA]</scope>
    <source>
        <strain evidence="9">UTEX 1602</strain>
    </source>
</reference>
<dbReference type="OrthoDB" id="191334at2759"/>
<dbReference type="GO" id="GO:0016020">
    <property type="term" value="C:membrane"/>
    <property type="evidence" value="ECO:0007669"/>
    <property type="project" value="UniProtKB-SubCell"/>
</dbReference>
<feature type="transmembrane region" description="Helical" evidence="7">
    <location>
        <begin position="43"/>
        <end position="64"/>
    </location>
</feature>
<dbReference type="InterPro" id="IPR003406">
    <property type="entry name" value="Glyco_trans_14"/>
</dbReference>
<dbReference type="AlphaFoldDB" id="A0A2P6TBK9"/>
<keyword evidence="7" id="KW-1133">Transmembrane helix</keyword>
<dbReference type="GO" id="GO:0016757">
    <property type="term" value="F:glycosyltransferase activity"/>
    <property type="evidence" value="ECO:0007669"/>
    <property type="project" value="UniProtKB-KW"/>
</dbReference>
<evidence type="ECO:0000256" key="2">
    <source>
        <dbReference type="ARBA" id="ARBA00022676"/>
    </source>
</evidence>
<dbReference type="InterPro" id="IPR044174">
    <property type="entry name" value="BC10-like"/>
</dbReference>
<keyword evidence="5" id="KW-0325">Glycoprotein</keyword>
<keyword evidence="4 7" id="KW-0472">Membrane</keyword>
<protein>
    <submittedName>
        <fullName evidence="8">Beta-1,6-N-acetylglucosaminyltransferase enzyme</fullName>
    </submittedName>
</protein>
<comment type="caution">
    <text evidence="8">The sequence shown here is derived from an EMBL/GenBank/DDBJ whole genome shotgun (WGS) entry which is preliminary data.</text>
</comment>
<evidence type="ECO:0000256" key="6">
    <source>
        <dbReference type="SAM" id="MobiDB-lite"/>
    </source>
</evidence>
<keyword evidence="7" id="KW-0812">Transmembrane</keyword>
<keyword evidence="2" id="KW-0328">Glycosyltransferase</keyword>
<sequence>MPPARSASSPVKPLLPVASPPTSPGVGRLPLHQHPVRRRARRVMLLGLLAFVAVNAAWGSRALFRAWQHAGSSRPESLVAGQPQQAGPAAAAAADGSAAGAQAASVADNAVEAALDAGAALRDAAGVIKHTAVAAGQAAGAAASLAAPVAVKAAAAVGNATSKAASGLAGAVSNTVAKTSGAVGGAAGAAVDKAAGTASKAAGSAGSAAKAAVAATFVWEERPGGAYPPAELPPPVVETTSNDSCAQALGAPKVALLFLTMGPMHHEATWRLWLSSAAGMLPVREAQAAVCTASPQQYSALRQACTAGERPTVAAAAAAAALEGVATGSIGSEGVVGEKAAAAKAWPIDQQHLFSVYLHAPPSFKGYPTDSLWHGHLIPRRTQTAWGDPSLIEATHNLLWEAYRDPLNQRFVLVSESDIPLYDPLTLYQQTEHMNAGHWRKSSQFLGLTRAHVAAVLNDTEVYRSFERHCWYAWSARRNGFRDCIPDEHYFATLLAVLGHEGETACGGWGVAAQDWSKGGPHPKSFTSQEVTQSLVHRMRDPALCNGSATAYAGAQRLFVHASQALPTSRQVVLPFGGTVHEVLLPPMFNEGYPHWFPHRPDSEEAGIRLREEAGTMLQCLTSRAALEQQRALAAAGLNGVPVMVLPPFLSELHGSFADLAQQLQECVHWRRQSLAALNGNLTVVTIAAGLAGSANYQSAADRYILWERRDEIAHEFNVTVTEFLDAVSALRQVLHFHTLGSANGTGAFFPQGVRGRINRPNPLQVQLLCNTLAGLW</sequence>
<keyword evidence="3" id="KW-0808">Transferase</keyword>
<keyword evidence="9" id="KW-1185">Reference proteome</keyword>
<name>A0A2P6TBK9_CHLSO</name>
<proteinExistence type="predicted"/>
<evidence type="ECO:0000313" key="9">
    <source>
        <dbReference type="Proteomes" id="UP000239899"/>
    </source>
</evidence>
<evidence type="ECO:0000256" key="1">
    <source>
        <dbReference type="ARBA" id="ARBA00004606"/>
    </source>
</evidence>
<evidence type="ECO:0000256" key="5">
    <source>
        <dbReference type="ARBA" id="ARBA00023180"/>
    </source>
</evidence>
<dbReference type="PANTHER" id="PTHR31042:SF150">
    <property type="entry name" value="OS06G0661900 PROTEIN"/>
    <property type="match status" value="1"/>
</dbReference>
<dbReference type="Proteomes" id="UP000239899">
    <property type="component" value="Unassembled WGS sequence"/>
</dbReference>
<evidence type="ECO:0000313" key="8">
    <source>
        <dbReference type="EMBL" id="PRW05940.1"/>
    </source>
</evidence>
<dbReference type="Pfam" id="PF02485">
    <property type="entry name" value="Branch"/>
    <property type="match status" value="2"/>
</dbReference>
<organism evidence="8 9">
    <name type="scientific">Chlorella sorokiniana</name>
    <name type="common">Freshwater green alga</name>
    <dbReference type="NCBI Taxonomy" id="3076"/>
    <lineage>
        <taxon>Eukaryota</taxon>
        <taxon>Viridiplantae</taxon>
        <taxon>Chlorophyta</taxon>
        <taxon>core chlorophytes</taxon>
        <taxon>Trebouxiophyceae</taxon>
        <taxon>Chlorellales</taxon>
        <taxon>Chlorellaceae</taxon>
        <taxon>Chlorella clade</taxon>
        <taxon>Chlorella</taxon>
    </lineage>
</organism>
<accession>A0A2P6TBK9</accession>
<feature type="region of interest" description="Disordered" evidence="6">
    <location>
        <begin position="1"/>
        <end position="30"/>
    </location>
</feature>
<dbReference type="PANTHER" id="PTHR31042">
    <property type="entry name" value="CORE-2/I-BRANCHING BETA-1,6-N-ACETYLGLUCOSAMINYLTRANSFERASE FAMILY PROTEIN-RELATED"/>
    <property type="match status" value="1"/>
</dbReference>
<gene>
    <name evidence="8" type="ORF">C2E21_9433</name>
</gene>
<evidence type="ECO:0000256" key="4">
    <source>
        <dbReference type="ARBA" id="ARBA00023136"/>
    </source>
</evidence>
<evidence type="ECO:0000256" key="3">
    <source>
        <dbReference type="ARBA" id="ARBA00022679"/>
    </source>
</evidence>
<comment type="subcellular location">
    <subcellularLocation>
        <location evidence="1">Membrane</location>
        <topology evidence="1">Single-pass type II membrane protein</topology>
    </subcellularLocation>
</comment>